<keyword evidence="2" id="KW-0378">Hydrolase</keyword>
<accession>A0ABU0ISM3</accession>
<keyword evidence="3" id="KW-1185">Reference proteome</keyword>
<dbReference type="RefSeq" id="WP_307350070.1">
    <property type="nucleotide sequence ID" value="NZ_JAUSVS010000005.1"/>
</dbReference>
<comment type="caution">
    <text evidence="2">The sequence shown here is derived from an EMBL/GenBank/DDBJ whole genome shotgun (WGS) entry which is preliminary data.</text>
</comment>
<evidence type="ECO:0000313" key="2">
    <source>
        <dbReference type="EMBL" id="MDQ0465006.1"/>
    </source>
</evidence>
<protein>
    <submittedName>
        <fullName evidence="2">MoxR-like ATPase</fullName>
        <ecNumber evidence="2">3.6.3.-</ecNumber>
    </submittedName>
</protein>
<dbReference type="EMBL" id="JAUSVS010000005">
    <property type="protein sequence ID" value="MDQ0465006.1"/>
    <property type="molecule type" value="Genomic_DNA"/>
</dbReference>
<dbReference type="Pfam" id="PF20030">
    <property type="entry name" value="bpMoxR"/>
    <property type="match status" value="1"/>
</dbReference>
<reference evidence="2 3" key="1">
    <citation type="submission" date="2023-07" db="EMBL/GenBank/DDBJ databases">
        <title>Genomic Encyclopedia of Type Strains, Phase IV (KMG-IV): sequencing the most valuable type-strain genomes for metagenomic binning, comparative biology and taxonomic classification.</title>
        <authorList>
            <person name="Goeker M."/>
        </authorList>
    </citation>
    <scope>NUCLEOTIDE SEQUENCE [LARGE SCALE GENOMIC DNA]</scope>
    <source>
        <strain evidence="2 3">DSM 18695</strain>
    </source>
</reference>
<dbReference type="InterPro" id="IPR027417">
    <property type="entry name" value="P-loop_NTPase"/>
</dbReference>
<dbReference type="InterPro" id="IPR045427">
    <property type="entry name" value="MoxR"/>
</dbReference>
<dbReference type="PANTHER" id="PTHR32204">
    <property type="entry name" value="ATPASE RAVA"/>
    <property type="match status" value="1"/>
</dbReference>
<evidence type="ECO:0000259" key="1">
    <source>
        <dbReference type="SMART" id="SM00382"/>
    </source>
</evidence>
<sequence length="410" mass="44239">MSAPLPVRSSGDHAVAIAQVNAHLDALSARFVSRRALLELVMLGLIAREHVLLIGPPGTGKSAVVHAIAGALEARAFEYLIGRFTEPSELFGALDLNALREGQVRPVTAGMLPEADVAFLDEIFLGSTAILNTLLKILNERTYRRGQFSVMTPLISCIAASNAMPEDPLLAAFADRFLMTMFVEPVGDHELTELMRTGWRQTAEPAEPIPPLGRGVVAELHEAALAIDLTPIHEAYAHVVRKVRLVGVTLTDRKIVKGQTLIAAAALLRGATAAGPEDLWPVTYLVQSRAQQDEVREVLAVELKQSRNPVLTNSVARATYGPTAHAAHLTEQASLLLESRPALATDSLYESWLVRVETMLTRIDAAFDANTIPQHLRAVRASLEGLLEAHSSGRVPDLTAPATVEDDEAD</sequence>
<proteinExistence type="predicted"/>
<gene>
    <name evidence="2" type="ORF">QO010_002790</name>
</gene>
<dbReference type="SMART" id="SM00382">
    <property type="entry name" value="AAA"/>
    <property type="match status" value="1"/>
</dbReference>
<dbReference type="InterPro" id="IPR050513">
    <property type="entry name" value="RavA_ATPases"/>
</dbReference>
<dbReference type="EC" id="3.6.3.-" evidence="2"/>
<dbReference type="PANTHER" id="PTHR32204:SF0">
    <property type="entry name" value="ATPASE RAVA"/>
    <property type="match status" value="1"/>
</dbReference>
<dbReference type="SUPFAM" id="SSF52540">
    <property type="entry name" value="P-loop containing nucleoside triphosphate hydrolases"/>
    <property type="match status" value="1"/>
</dbReference>
<dbReference type="CDD" id="cd00009">
    <property type="entry name" value="AAA"/>
    <property type="match status" value="1"/>
</dbReference>
<dbReference type="InterPro" id="IPR003593">
    <property type="entry name" value="AAA+_ATPase"/>
</dbReference>
<name>A0ABU0ISM3_9CAUL</name>
<evidence type="ECO:0000313" key="3">
    <source>
        <dbReference type="Proteomes" id="UP001228905"/>
    </source>
</evidence>
<dbReference type="Proteomes" id="UP001228905">
    <property type="component" value="Unassembled WGS sequence"/>
</dbReference>
<feature type="domain" description="AAA+ ATPase" evidence="1">
    <location>
        <begin position="47"/>
        <end position="187"/>
    </location>
</feature>
<dbReference type="GO" id="GO:0016787">
    <property type="term" value="F:hydrolase activity"/>
    <property type="evidence" value="ECO:0007669"/>
    <property type="project" value="UniProtKB-KW"/>
</dbReference>
<dbReference type="Gene3D" id="3.40.50.300">
    <property type="entry name" value="P-loop containing nucleotide triphosphate hydrolases"/>
    <property type="match status" value="1"/>
</dbReference>
<organism evidence="2 3">
    <name type="scientific">Caulobacter ginsengisoli</name>
    <dbReference type="NCBI Taxonomy" id="400775"/>
    <lineage>
        <taxon>Bacteria</taxon>
        <taxon>Pseudomonadati</taxon>
        <taxon>Pseudomonadota</taxon>
        <taxon>Alphaproteobacteria</taxon>
        <taxon>Caulobacterales</taxon>
        <taxon>Caulobacteraceae</taxon>
        <taxon>Caulobacter</taxon>
    </lineage>
</organism>